<evidence type="ECO:0000313" key="8">
    <source>
        <dbReference type="EMBL" id="COW13845.1"/>
    </source>
</evidence>
<sequence>MLGVQGLAILLATIAVMAVVPLGEVRNRLSEYVAEVELTHERITITRHGHPAAVLISADDLASIEETLEVLRTPGASEAIREGLADVAAGRFVSNDEIRNRYTAR</sequence>
<dbReference type="Proteomes" id="UP000038802">
    <property type="component" value="Unassembled WGS sequence"/>
</dbReference>
<dbReference type="Proteomes" id="UP000044938">
    <property type="component" value="Unassembled WGS sequence"/>
</dbReference>
<evidence type="ECO:0000313" key="4">
    <source>
        <dbReference type="EMBL" id="CFE39169.1"/>
    </source>
</evidence>
<dbReference type="Gene3D" id="1.10.1220.170">
    <property type="match status" value="1"/>
</dbReference>
<dbReference type="PANTHER" id="PTHR33713">
    <property type="entry name" value="ANTITOXIN YAFN-RELATED"/>
    <property type="match status" value="1"/>
</dbReference>
<dbReference type="Proteomes" id="UP000048289">
    <property type="component" value="Unassembled WGS sequence"/>
</dbReference>
<evidence type="ECO:0000256" key="1">
    <source>
        <dbReference type="ARBA" id="ARBA00009981"/>
    </source>
</evidence>
<dbReference type="EMBL" id="CSAD01000548">
    <property type="protein sequence ID" value="COW13845.1"/>
    <property type="molecule type" value="Genomic_DNA"/>
</dbReference>
<dbReference type="InterPro" id="IPR051405">
    <property type="entry name" value="phD/YefM_antitoxin"/>
</dbReference>
<evidence type="ECO:0000313" key="5">
    <source>
        <dbReference type="EMBL" id="CFE49354.1"/>
    </source>
</evidence>
<protein>
    <recommendedName>
        <fullName evidence="3">Antitoxin</fullName>
    </recommendedName>
</protein>
<comment type="function">
    <text evidence="3">Antitoxin component of a type II toxin-antitoxin (TA) system.</text>
</comment>
<evidence type="ECO:0000313" key="6">
    <source>
        <dbReference type="EMBL" id="COV85981.1"/>
    </source>
</evidence>
<evidence type="ECO:0000313" key="14">
    <source>
        <dbReference type="Proteomes" id="UP000046947"/>
    </source>
</evidence>
<dbReference type="AlphaFoldDB" id="A0A0U0RLT7"/>
<dbReference type="SUPFAM" id="SSF143120">
    <property type="entry name" value="YefM-like"/>
    <property type="match status" value="1"/>
</dbReference>
<evidence type="ECO:0000256" key="3">
    <source>
        <dbReference type="RuleBase" id="RU362080"/>
    </source>
</evidence>
<dbReference type="Gene3D" id="3.40.1620.10">
    <property type="entry name" value="YefM-like domain"/>
    <property type="match status" value="1"/>
</dbReference>
<dbReference type="EMBL" id="CSBK01001770">
    <property type="protein sequence ID" value="COZ12528.1"/>
    <property type="molecule type" value="Genomic_DNA"/>
</dbReference>
<evidence type="ECO:0000313" key="12">
    <source>
        <dbReference type="Proteomes" id="UP000044938"/>
    </source>
</evidence>
<gene>
    <name evidence="9" type="primary">relB</name>
    <name evidence="8" type="ORF">ERS007679_03215</name>
    <name evidence="4" type="ORF">ERS007681_01541</name>
    <name evidence="5" type="ORF">ERS007688_01429</name>
    <name evidence="6" type="ORF">ERS007703_02184</name>
    <name evidence="7" type="ORF">ERS007720_01793</name>
    <name evidence="9" type="ORF">ERS007739_03421</name>
</gene>
<dbReference type="InterPro" id="IPR006442">
    <property type="entry name" value="Antitoxin_Phd/YefM"/>
</dbReference>
<reference evidence="10 11" key="3">
    <citation type="submission" date="2015-03" db="EMBL/GenBank/DDBJ databases">
        <authorList>
            <consortium name="Pathogen Informatics"/>
        </authorList>
    </citation>
    <scope>NUCLEOTIDE SEQUENCE [LARGE SCALE GENOMIC DNA]</scope>
    <source>
        <strain evidence="8 13">G09801536</strain>
        <strain evidence="4 15">G09901357</strain>
        <strain evidence="5 14">H09601792</strain>
        <strain evidence="10">K00500041</strain>
        <strain evidence="7 12">M09401471</strain>
        <strain evidence="11">N09902308</strain>
    </source>
</reference>
<dbReference type="EMBL" id="CFOH01000182">
    <property type="protein sequence ID" value="CFE49354.1"/>
    <property type="molecule type" value="Genomic_DNA"/>
</dbReference>
<evidence type="ECO:0000313" key="11">
    <source>
        <dbReference type="Proteomes" id="UP000039021"/>
    </source>
</evidence>
<name>A0A0U0RLT7_MYCTX</name>
<dbReference type="Pfam" id="PF02604">
    <property type="entry name" value="PhdYeFM_antitox"/>
    <property type="match status" value="1"/>
</dbReference>
<evidence type="ECO:0000313" key="10">
    <source>
        <dbReference type="Proteomes" id="UP000038802"/>
    </source>
</evidence>
<dbReference type="STRING" id="115862.BBG46_06690"/>
<evidence type="ECO:0000313" key="9">
    <source>
        <dbReference type="EMBL" id="COZ12528.1"/>
    </source>
</evidence>
<comment type="similarity">
    <text evidence="1 3">Belongs to the phD/YefM antitoxin family.</text>
</comment>
<dbReference type="EMBL" id="CFOE01000159">
    <property type="protein sequence ID" value="CFE39169.1"/>
    <property type="molecule type" value="Genomic_DNA"/>
</dbReference>
<keyword evidence="2" id="KW-1277">Toxin-antitoxin system</keyword>
<proteinExistence type="inferred from homology"/>
<dbReference type="Proteomes" id="UP000046947">
    <property type="component" value="Unassembled WGS sequence"/>
</dbReference>
<reference evidence="9" key="1">
    <citation type="submission" date="2015-03" db="EMBL/GenBank/DDBJ databases">
        <authorList>
            <consortium name="Pathogen Informatics"/>
            <person name="Murphy D."/>
        </authorList>
    </citation>
    <scope>NUCLEOTIDE SEQUENCE</scope>
    <source>
        <strain evidence="9">N09902308</strain>
    </source>
</reference>
<accession>A0A0U0RLT7</accession>
<reference evidence="6" key="2">
    <citation type="submission" date="2015-03" db="EMBL/GenBank/DDBJ databases">
        <authorList>
            <person name="Murphy D."/>
        </authorList>
    </citation>
    <scope>NUCLEOTIDE SEQUENCE [LARGE SCALE GENOMIC DNA]</scope>
    <source>
        <strain evidence="6">K00500041</strain>
    </source>
</reference>
<evidence type="ECO:0000256" key="2">
    <source>
        <dbReference type="ARBA" id="ARBA00022649"/>
    </source>
</evidence>
<evidence type="ECO:0000313" key="13">
    <source>
        <dbReference type="Proteomes" id="UP000045842"/>
    </source>
</evidence>
<organism evidence="9 11">
    <name type="scientific">Mycobacterium tuberculosis</name>
    <dbReference type="NCBI Taxonomy" id="1773"/>
    <lineage>
        <taxon>Bacteria</taxon>
        <taxon>Bacillati</taxon>
        <taxon>Actinomycetota</taxon>
        <taxon>Actinomycetes</taxon>
        <taxon>Mycobacteriales</taxon>
        <taxon>Mycobacteriaceae</taxon>
        <taxon>Mycobacterium</taxon>
        <taxon>Mycobacterium tuberculosis complex</taxon>
    </lineage>
</organism>
<dbReference type="InterPro" id="IPR036165">
    <property type="entry name" value="YefM-like_sf"/>
</dbReference>
<dbReference type="Proteomes" id="UP000045842">
    <property type="component" value="Unassembled WGS sequence"/>
</dbReference>
<dbReference type="EMBL" id="CSAE01000224">
    <property type="protein sequence ID" value="COV85981.1"/>
    <property type="molecule type" value="Genomic_DNA"/>
</dbReference>
<evidence type="ECO:0000313" key="15">
    <source>
        <dbReference type="Proteomes" id="UP000048289"/>
    </source>
</evidence>
<evidence type="ECO:0000313" key="7">
    <source>
        <dbReference type="EMBL" id="COW13394.1"/>
    </source>
</evidence>
<dbReference type="NCBIfam" id="TIGR01552">
    <property type="entry name" value="phd_fam"/>
    <property type="match status" value="1"/>
</dbReference>
<dbReference type="EMBL" id="CSAJ01000194">
    <property type="protein sequence ID" value="COW13394.1"/>
    <property type="molecule type" value="Genomic_DNA"/>
</dbReference>
<dbReference type="Proteomes" id="UP000039021">
    <property type="component" value="Unassembled WGS sequence"/>
</dbReference>
<dbReference type="PANTHER" id="PTHR33713:SF10">
    <property type="entry name" value="ANTITOXIN YAFN"/>
    <property type="match status" value="1"/>
</dbReference>